<proteinExistence type="predicted"/>
<geneLocation type="plasmid" evidence="7">
    <name>pp97_b</name>
</geneLocation>
<gene>
    <name evidence="6" type="ORF">PhaeoP97_03776</name>
</gene>
<keyword evidence="3" id="KW-0804">Transcription</keyword>
<dbReference type="GO" id="GO:0003700">
    <property type="term" value="F:DNA-binding transcription factor activity"/>
    <property type="evidence" value="ECO:0007669"/>
    <property type="project" value="InterPro"/>
</dbReference>
<evidence type="ECO:0000256" key="2">
    <source>
        <dbReference type="ARBA" id="ARBA00023125"/>
    </source>
</evidence>
<evidence type="ECO:0000313" key="6">
    <source>
        <dbReference type="EMBL" id="APG49126.1"/>
    </source>
</evidence>
<dbReference type="InterPro" id="IPR018060">
    <property type="entry name" value="HTH_AraC"/>
</dbReference>
<evidence type="ECO:0000256" key="1">
    <source>
        <dbReference type="ARBA" id="ARBA00023015"/>
    </source>
</evidence>
<dbReference type="AlphaFoldDB" id="A0A1L3IAJ9"/>
<keyword evidence="2" id="KW-0238">DNA-binding</keyword>
<dbReference type="EMBL" id="CP016366">
    <property type="protein sequence ID" value="APG49126.1"/>
    <property type="molecule type" value="Genomic_DNA"/>
</dbReference>
<dbReference type="Pfam" id="PF12833">
    <property type="entry name" value="HTH_18"/>
    <property type="match status" value="1"/>
</dbReference>
<feature type="transmembrane region" description="Helical" evidence="4">
    <location>
        <begin position="201"/>
        <end position="222"/>
    </location>
</feature>
<dbReference type="PROSITE" id="PS00041">
    <property type="entry name" value="HTH_ARAC_FAMILY_1"/>
    <property type="match status" value="1"/>
</dbReference>
<feature type="transmembrane region" description="Helical" evidence="4">
    <location>
        <begin position="234"/>
        <end position="257"/>
    </location>
</feature>
<sequence length="401" mass="45398">MDPAALNFDQETFRLAAAVGLLVLSTFCANLLLLPDRHRRVRLPLALFFVAQSIELLALPVSYLLPGGEPGFMNLAFELVEIPMTMGQPFLLWLYVLRLTRDPTITFAVPRSVWHGLPIGFACILYLYILLLPAPLQAGLQPGAKDLVIWQSIAMAGLYGATILFYALVPIYSVMILRRLSRYRTRLKDLFASNESRELAWARWLAISVVAYWAFNVVAIVVSEFDLNFPGAAVFDSLLAAIIVRYTVTWSIALWGLRQRPGIVPPFTTHSTGPVTELPARKYGRSGLSDTRLDRIATKIETLMKDEHLYLQPDLSLWDLSDRIGSTTHYTSQALNEKIGQRFFDYINHWRIQDAKNRLRSSDATILAIAYDVGFNSRSSFYTAFKRELGQTPSQYRSKKR</sequence>
<dbReference type="PANTHER" id="PTHR43280">
    <property type="entry name" value="ARAC-FAMILY TRANSCRIPTIONAL REGULATOR"/>
    <property type="match status" value="1"/>
</dbReference>
<dbReference type="SUPFAM" id="SSF46689">
    <property type="entry name" value="Homeodomain-like"/>
    <property type="match status" value="1"/>
</dbReference>
<protein>
    <submittedName>
        <fullName evidence="6">Putative transcriptional regulator</fullName>
    </submittedName>
</protein>
<feature type="domain" description="HTH araC/xylS-type" evidence="5">
    <location>
        <begin position="294"/>
        <end position="399"/>
    </location>
</feature>
<evidence type="ECO:0000256" key="4">
    <source>
        <dbReference type="SAM" id="Phobius"/>
    </source>
</evidence>
<dbReference type="Proteomes" id="UP000183859">
    <property type="component" value="Plasmid pP97_b"/>
</dbReference>
<dbReference type="PANTHER" id="PTHR43280:SF2">
    <property type="entry name" value="HTH-TYPE TRANSCRIPTIONAL REGULATOR EXSA"/>
    <property type="match status" value="1"/>
</dbReference>
<keyword evidence="4" id="KW-0812">Transmembrane</keyword>
<feature type="transmembrane region" description="Helical" evidence="4">
    <location>
        <begin position="117"/>
        <end position="136"/>
    </location>
</feature>
<dbReference type="PRINTS" id="PR00032">
    <property type="entry name" value="HTHARAC"/>
</dbReference>
<feature type="transmembrane region" description="Helical" evidence="4">
    <location>
        <begin position="12"/>
        <end position="33"/>
    </location>
</feature>
<dbReference type="GO" id="GO:0043565">
    <property type="term" value="F:sequence-specific DNA binding"/>
    <property type="evidence" value="ECO:0007669"/>
    <property type="project" value="InterPro"/>
</dbReference>
<dbReference type="OrthoDB" id="345413at2"/>
<dbReference type="SMART" id="SM00342">
    <property type="entry name" value="HTH_ARAC"/>
    <property type="match status" value="1"/>
</dbReference>
<dbReference type="RefSeq" id="WP_072506747.1">
    <property type="nucleotide sequence ID" value="NZ_CP016366.1"/>
</dbReference>
<keyword evidence="4" id="KW-0472">Membrane</keyword>
<dbReference type="InterPro" id="IPR020449">
    <property type="entry name" value="Tscrpt_reg_AraC-type_HTH"/>
</dbReference>
<dbReference type="Gene3D" id="1.10.10.60">
    <property type="entry name" value="Homeodomain-like"/>
    <property type="match status" value="2"/>
</dbReference>
<feature type="transmembrane region" description="Helical" evidence="4">
    <location>
        <begin position="45"/>
        <end position="65"/>
    </location>
</feature>
<keyword evidence="1" id="KW-0805">Transcription regulation</keyword>
<organism evidence="6 7">
    <name type="scientific">Phaeobacter porticola</name>
    <dbReference type="NCBI Taxonomy" id="1844006"/>
    <lineage>
        <taxon>Bacteria</taxon>
        <taxon>Pseudomonadati</taxon>
        <taxon>Pseudomonadota</taxon>
        <taxon>Alphaproteobacteria</taxon>
        <taxon>Rhodobacterales</taxon>
        <taxon>Roseobacteraceae</taxon>
        <taxon>Phaeobacter</taxon>
    </lineage>
</organism>
<reference evidence="7" key="1">
    <citation type="submission" date="2016-07" db="EMBL/GenBank/DDBJ databases">
        <title>Phaeobacter portensis sp. nov., a tropodithietic acid producing bacterium isolated from a German harbor.</title>
        <authorList>
            <person name="Freese H.M."/>
            <person name="Bunk B."/>
            <person name="Breider S."/>
            <person name="Brinkhoff T."/>
        </authorList>
    </citation>
    <scope>NUCLEOTIDE SEQUENCE [LARGE SCALE GENOMIC DNA]</scope>
    <source>
        <strain evidence="7">P97</strain>
        <plasmid evidence="7">pp97_b</plasmid>
    </source>
</reference>
<keyword evidence="7" id="KW-1185">Reference proteome</keyword>
<dbReference type="InterPro" id="IPR009057">
    <property type="entry name" value="Homeodomain-like_sf"/>
</dbReference>
<evidence type="ECO:0000259" key="5">
    <source>
        <dbReference type="PROSITE" id="PS01124"/>
    </source>
</evidence>
<keyword evidence="4" id="KW-1133">Transmembrane helix</keyword>
<feature type="transmembrane region" description="Helical" evidence="4">
    <location>
        <begin position="156"/>
        <end position="180"/>
    </location>
</feature>
<evidence type="ECO:0000256" key="3">
    <source>
        <dbReference type="ARBA" id="ARBA00023163"/>
    </source>
</evidence>
<dbReference type="PROSITE" id="PS01124">
    <property type="entry name" value="HTH_ARAC_FAMILY_2"/>
    <property type="match status" value="1"/>
</dbReference>
<evidence type="ECO:0000313" key="7">
    <source>
        <dbReference type="Proteomes" id="UP000183859"/>
    </source>
</evidence>
<dbReference type="InterPro" id="IPR018062">
    <property type="entry name" value="HTH_AraC-typ_CS"/>
</dbReference>
<feature type="transmembrane region" description="Helical" evidence="4">
    <location>
        <begin position="71"/>
        <end position="96"/>
    </location>
</feature>
<dbReference type="KEGG" id="php:PhaeoP97_03776"/>
<name>A0A1L3IAJ9_9RHOB</name>
<keyword evidence="6" id="KW-0614">Plasmid</keyword>
<accession>A0A1L3IAJ9</accession>